<gene>
    <name evidence="4" type="ORF">AArcSt2_12590</name>
</gene>
<dbReference type="SUPFAM" id="SSF47794">
    <property type="entry name" value="Rad51 N-terminal domain-like"/>
    <property type="match status" value="1"/>
</dbReference>
<dbReference type="Gene3D" id="2.60.40.1120">
    <property type="entry name" value="Carboxypeptidase-like, regulatory domain"/>
    <property type="match status" value="1"/>
</dbReference>
<dbReference type="InterPro" id="IPR010995">
    <property type="entry name" value="DNA_repair_Rad51/TF_NusA_a-hlx"/>
</dbReference>
<feature type="region of interest" description="Disordered" evidence="1">
    <location>
        <begin position="867"/>
        <end position="936"/>
    </location>
</feature>
<dbReference type="GO" id="GO:0140097">
    <property type="term" value="F:catalytic activity, acting on DNA"/>
    <property type="evidence" value="ECO:0007669"/>
    <property type="project" value="UniProtKB-ARBA"/>
</dbReference>
<evidence type="ECO:0000313" key="4">
    <source>
        <dbReference type="EMBL" id="MCL9817782.1"/>
    </source>
</evidence>
<accession>A0AAE3K8Y1</accession>
<dbReference type="GO" id="GO:0005829">
    <property type="term" value="C:cytosol"/>
    <property type="evidence" value="ECO:0007669"/>
    <property type="project" value="TreeGrafter"/>
</dbReference>
<dbReference type="PANTHER" id="PTHR47396">
    <property type="entry name" value="TYPE I RESTRICTION ENZYME ECOKI R PROTEIN"/>
    <property type="match status" value="1"/>
</dbReference>
<keyword evidence="4" id="KW-0347">Helicase</keyword>
<reference evidence="4" key="2">
    <citation type="submission" date="2022-02" db="EMBL/GenBank/DDBJ databases">
        <authorList>
            <person name="Elcheninov A.G."/>
            <person name="Sorokin D.Y."/>
            <person name="Kublanov I.V."/>
        </authorList>
    </citation>
    <scope>NUCLEOTIDE SEQUENCE</scope>
    <source>
        <strain evidence="4">AArc-St2</strain>
    </source>
</reference>
<organism evidence="4 5">
    <name type="scientific">Natronocalculus amylovorans</name>
    <dbReference type="NCBI Taxonomy" id="2917812"/>
    <lineage>
        <taxon>Archaea</taxon>
        <taxon>Methanobacteriati</taxon>
        <taxon>Methanobacteriota</taxon>
        <taxon>Stenosarchaea group</taxon>
        <taxon>Halobacteria</taxon>
        <taxon>Halobacteriales</taxon>
        <taxon>Haloferacaceae</taxon>
        <taxon>Natronocalculus</taxon>
    </lineage>
</organism>
<dbReference type="Pfam" id="PF14520">
    <property type="entry name" value="HHH_5"/>
    <property type="match status" value="1"/>
</dbReference>
<comment type="caution">
    <text evidence="4">The sequence shown here is derived from an EMBL/GenBank/DDBJ whole genome shotgun (WGS) entry which is preliminary data.</text>
</comment>
<dbReference type="Gene3D" id="1.10.150.20">
    <property type="entry name" value="5' to 3' exonuclease, C-terminal subdomain"/>
    <property type="match status" value="1"/>
</dbReference>
<feature type="compositionally biased region" description="Polar residues" evidence="1">
    <location>
        <begin position="796"/>
        <end position="818"/>
    </location>
</feature>
<reference evidence="4" key="1">
    <citation type="journal article" date="2022" name="Syst. Appl. Microbiol.">
        <title>Natronocalculus amylovorans gen. nov., sp. nov., and Natranaeroarchaeum aerophilus sp. nov., dominant culturable amylolytic natronoarchaea from hypersaline soda lakes in southwestern Siberia.</title>
        <authorList>
            <person name="Sorokin D.Y."/>
            <person name="Elcheninov A.G."/>
            <person name="Khizhniak T.V."/>
            <person name="Koenen M."/>
            <person name="Bale N.J."/>
            <person name="Damste J.S.S."/>
            <person name="Kublanov I.V."/>
        </authorList>
    </citation>
    <scope>NUCLEOTIDE SEQUENCE</scope>
    <source>
        <strain evidence="4">AArc-St2</strain>
    </source>
</reference>
<dbReference type="InterPro" id="IPR006935">
    <property type="entry name" value="Helicase/UvrB_N"/>
</dbReference>
<dbReference type="EMBL" id="JAKRVX010000005">
    <property type="protein sequence ID" value="MCL9817782.1"/>
    <property type="molecule type" value="Genomic_DNA"/>
</dbReference>
<keyword evidence="4" id="KW-0547">Nucleotide-binding</keyword>
<keyword evidence="4" id="KW-0067">ATP-binding</keyword>
<evidence type="ECO:0000313" key="5">
    <source>
        <dbReference type="Proteomes" id="UP001203207"/>
    </source>
</evidence>
<dbReference type="InterPro" id="IPR014001">
    <property type="entry name" value="Helicase_ATP-bd"/>
</dbReference>
<dbReference type="SMART" id="SM00490">
    <property type="entry name" value="HELICc"/>
    <property type="match status" value="1"/>
</dbReference>
<dbReference type="PROSITE" id="PS51192">
    <property type="entry name" value="HELICASE_ATP_BIND_1"/>
    <property type="match status" value="1"/>
</dbReference>
<dbReference type="Gene3D" id="3.40.50.300">
    <property type="entry name" value="P-loop containing nucleotide triphosphate hydrolases"/>
    <property type="match status" value="2"/>
</dbReference>
<feature type="region of interest" description="Disordered" evidence="1">
    <location>
        <begin position="746"/>
        <end position="822"/>
    </location>
</feature>
<evidence type="ECO:0000259" key="2">
    <source>
        <dbReference type="PROSITE" id="PS51192"/>
    </source>
</evidence>
<dbReference type="PROSITE" id="PS51194">
    <property type="entry name" value="HELICASE_CTER"/>
    <property type="match status" value="1"/>
</dbReference>
<sequence>MSPDPFRDLVDKRTKYSDVSEQFYEERLDRSDLSTADWPSQIDRAATDLLYGVAIGRTDSFDHGGTIGKMDFGRATGEYYVDGLIYLVGEHSDLPSLISTHKTTAIGEFAFALSKLRYDLANDVDSGICDVDRAIESIVEKLATQGITASTGRQPLHNPEAVVDIVHQLFSDPSASEYADGLLESLNKVSQRNGGVDLMAYLDMPQMVTPLWDHQQTALANWCKAGYAGYVNMATATGKTVLGLAAIAHLFGELHPHDANELPDGGTTDTDVSILVVAGQELLLEQWQSEFDEHLNIPRDRTRSGEERTIELTWGSVDFRTAQGLLGADVISGYDLVILDEAHRYRSRGSDGRSWRNLFDSLTARSDALLAMSGSIDQDWIGDTNAKEALEENLTECAKFSISDAREANVIADFSWEVLYAASADDETLSGVAESTEPLDEVYDRTNHKFLTGELKQRPDDFPETFETLRDLRSFAQSNDGSQARGQSEVFDRLATAAFSRRPRRWQLHPPRETIRQLVLRHAEDSKRIVLVQSYQQAEHVAEMLRAELGDKVVEIQNGDTTSQTEQIDRFKTQDGGVIVGPGDVIGVGVDIPDADVAINLAKGGVNASLIQRIGRVLRNPTGDGRSHFYQVVTLPKTPAARLAGEDGRRLLRRAAEFRALGSRFRELPGFGAPDDTSASILAELEIAGSLATSADHRTVEEMVADDVAQEWLHELLDAVSNRDQATDPVLPDVWVGETVDPSVEPIKTALKSRAQRRNGGDDSNERRSNANDSEANTDADRITISVTVDNEEQNRLGNASVELSTTESQWISETTTDGSHRFEIPKHSRQFTVSVTAPGYESYELMSLLNGKSGPIEVDVELQRSQTSLEGTSTNEAETTTEATIGSDSISAEKGELSADGTENQTDKSTADIEIDEPERTTSTSTDTDGQATISPAELTELYEVFRSLSTTIGALITESAVEEGPMVDWHEALRSFLESGCDGWEAGYGPQQADRSPITAQTYREQFGDGDRVTTYQEITTVEPDTFVKEMCQVLGGVSDVTVPVAPSEETPVPIVVESAADLRRAQSLLATFPETPRAGGQPASNEEDEPGLTSVSGVTEADAEVLREAGFETVADLREAPYEAISELAAIPDHLALRIKADVE</sequence>
<evidence type="ECO:0000256" key="1">
    <source>
        <dbReference type="SAM" id="MobiDB-lite"/>
    </source>
</evidence>
<keyword evidence="5" id="KW-1185">Reference proteome</keyword>
<dbReference type="Pfam" id="PF04851">
    <property type="entry name" value="ResIII"/>
    <property type="match status" value="1"/>
</dbReference>
<feature type="compositionally biased region" description="Low complexity" evidence="1">
    <location>
        <begin position="871"/>
        <end position="885"/>
    </location>
</feature>
<name>A0AAE3K8Y1_9EURY</name>
<dbReference type="RefSeq" id="WP_250585132.1">
    <property type="nucleotide sequence ID" value="NZ_JAKRVX010000005.1"/>
</dbReference>
<proteinExistence type="predicted"/>
<dbReference type="GO" id="GO:0004386">
    <property type="term" value="F:helicase activity"/>
    <property type="evidence" value="ECO:0007669"/>
    <property type="project" value="UniProtKB-KW"/>
</dbReference>
<dbReference type="InterPro" id="IPR050742">
    <property type="entry name" value="Helicase_Restrict-Modif_Enz"/>
</dbReference>
<dbReference type="AlphaFoldDB" id="A0AAE3K8Y1"/>
<feature type="compositionally biased region" description="Polar residues" evidence="1">
    <location>
        <begin position="922"/>
        <end position="935"/>
    </location>
</feature>
<dbReference type="Pfam" id="PF00271">
    <property type="entry name" value="Helicase_C"/>
    <property type="match status" value="1"/>
</dbReference>
<dbReference type="Proteomes" id="UP001203207">
    <property type="component" value="Unassembled WGS sequence"/>
</dbReference>
<keyword evidence="4" id="KW-0378">Hydrolase</keyword>
<dbReference type="PANTHER" id="PTHR47396:SF1">
    <property type="entry name" value="ATP-DEPENDENT HELICASE IRC3-RELATED"/>
    <property type="match status" value="1"/>
</dbReference>
<feature type="compositionally biased region" description="Basic and acidic residues" evidence="1">
    <location>
        <begin position="759"/>
        <end position="770"/>
    </location>
</feature>
<dbReference type="GO" id="GO:0003677">
    <property type="term" value="F:DNA binding"/>
    <property type="evidence" value="ECO:0007669"/>
    <property type="project" value="InterPro"/>
</dbReference>
<protein>
    <submittedName>
        <fullName evidence="4">DEAD/DEAH box helicase family protein</fullName>
    </submittedName>
</protein>
<feature type="region of interest" description="Disordered" evidence="1">
    <location>
        <begin position="1075"/>
        <end position="1100"/>
    </location>
</feature>
<feature type="domain" description="Helicase C-terminal" evidence="3">
    <location>
        <begin position="514"/>
        <end position="676"/>
    </location>
</feature>
<feature type="domain" description="Helicase ATP-binding" evidence="2">
    <location>
        <begin position="220"/>
        <end position="394"/>
    </location>
</feature>
<dbReference type="InterPro" id="IPR001650">
    <property type="entry name" value="Helicase_C-like"/>
</dbReference>
<dbReference type="SMART" id="SM00487">
    <property type="entry name" value="DEXDc"/>
    <property type="match status" value="1"/>
</dbReference>
<dbReference type="GO" id="GO:0016787">
    <property type="term" value="F:hydrolase activity"/>
    <property type="evidence" value="ECO:0007669"/>
    <property type="project" value="InterPro"/>
</dbReference>
<dbReference type="SUPFAM" id="SSF52540">
    <property type="entry name" value="P-loop containing nucleoside triphosphate hydrolases"/>
    <property type="match status" value="1"/>
</dbReference>
<dbReference type="GO" id="GO:0005524">
    <property type="term" value="F:ATP binding"/>
    <property type="evidence" value="ECO:0007669"/>
    <property type="project" value="InterPro"/>
</dbReference>
<dbReference type="InterPro" id="IPR027417">
    <property type="entry name" value="P-loop_NTPase"/>
</dbReference>
<evidence type="ECO:0000259" key="3">
    <source>
        <dbReference type="PROSITE" id="PS51194"/>
    </source>
</evidence>